<sequence length="137" mass="15962">MPGEEPTPELSFSELLKDLYYPSESDEPVEFVNYPVQFDPPLTSGHMRDLLLVTPEVYVEEIPETEFWEPVVTDQDWYDEEEKRRTARFSELQKRIELVLTDRQAFRVGDVEVGLYLLGRKADGFWAGLRTTVVETT</sequence>
<dbReference type="Gene3D" id="3.40.1460.10">
    <property type="entry name" value="Nuclease A inhibitor-like"/>
    <property type="match status" value="1"/>
</dbReference>
<dbReference type="SUPFAM" id="SSF82602">
    <property type="entry name" value="Nuclease A inhibitor (NuiA)"/>
    <property type="match status" value="1"/>
</dbReference>
<protein>
    <submittedName>
        <fullName evidence="1">Nuclease A inhibitor family protein</fullName>
    </submittedName>
</protein>
<name>A0ABW3Q0T7_9BACT</name>
<dbReference type="Pfam" id="PF07924">
    <property type="entry name" value="NuiA"/>
    <property type="match status" value="1"/>
</dbReference>
<evidence type="ECO:0000313" key="2">
    <source>
        <dbReference type="Proteomes" id="UP001597116"/>
    </source>
</evidence>
<proteinExistence type="predicted"/>
<gene>
    <name evidence="1" type="ORF">ACFQ4C_01450</name>
</gene>
<dbReference type="Proteomes" id="UP001597116">
    <property type="component" value="Unassembled WGS sequence"/>
</dbReference>
<comment type="caution">
    <text evidence="1">The sequence shown here is derived from an EMBL/GenBank/DDBJ whole genome shotgun (WGS) entry which is preliminary data.</text>
</comment>
<dbReference type="RefSeq" id="WP_265990431.1">
    <property type="nucleotide sequence ID" value="NZ_CP110973.1"/>
</dbReference>
<dbReference type="InterPro" id="IPR036587">
    <property type="entry name" value="NucleaseA_inhib-like_sf"/>
</dbReference>
<organism evidence="1 2">
    <name type="scientific">Larkinella insperata</name>
    <dbReference type="NCBI Taxonomy" id="332158"/>
    <lineage>
        <taxon>Bacteria</taxon>
        <taxon>Pseudomonadati</taxon>
        <taxon>Bacteroidota</taxon>
        <taxon>Cytophagia</taxon>
        <taxon>Cytophagales</taxon>
        <taxon>Spirosomataceae</taxon>
        <taxon>Larkinella</taxon>
    </lineage>
</organism>
<dbReference type="InterPro" id="IPR012489">
    <property type="entry name" value="NucleaseA_inhib-like"/>
</dbReference>
<keyword evidence="2" id="KW-1185">Reference proteome</keyword>
<evidence type="ECO:0000313" key="1">
    <source>
        <dbReference type="EMBL" id="MFD1139749.1"/>
    </source>
</evidence>
<accession>A0ABW3Q0T7</accession>
<reference evidence="2" key="1">
    <citation type="journal article" date="2019" name="Int. J. Syst. Evol. Microbiol.">
        <title>The Global Catalogue of Microorganisms (GCM) 10K type strain sequencing project: providing services to taxonomists for standard genome sequencing and annotation.</title>
        <authorList>
            <consortium name="The Broad Institute Genomics Platform"/>
            <consortium name="The Broad Institute Genome Sequencing Center for Infectious Disease"/>
            <person name="Wu L."/>
            <person name="Ma J."/>
        </authorList>
    </citation>
    <scope>NUCLEOTIDE SEQUENCE [LARGE SCALE GENOMIC DNA]</scope>
    <source>
        <strain evidence="2">CCUG 55608</strain>
    </source>
</reference>
<dbReference type="EMBL" id="JBHTLP010000001">
    <property type="protein sequence ID" value="MFD1139749.1"/>
    <property type="molecule type" value="Genomic_DNA"/>
</dbReference>